<feature type="transmembrane region" description="Helical" evidence="2">
    <location>
        <begin position="87"/>
        <end position="109"/>
    </location>
</feature>
<evidence type="ECO:0000313" key="3">
    <source>
        <dbReference type="EMBL" id="QDT06646.1"/>
    </source>
</evidence>
<dbReference type="AlphaFoldDB" id="A0A517NHN6"/>
<protein>
    <recommendedName>
        <fullName evidence="5">Leucine Rich repeats (2 copies)</fullName>
    </recommendedName>
</protein>
<keyword evidence="2" id="KW-0472">Membrane</keyword>
<dbReference type="SUPFAM" id="SSF52047">
    <property type="entry name" value="RNI-like"/>
    <property type="match status" value="2"/>
</dbReference>
<organism evidence="3 4">
    <name type="scientific">Rubripirellula lacrimiformis</name>
    <dbReference type="NCBI Taxonomy" id="1930273"/>
    <lineage>
        <taxon>Bacteria</taxon>
        <taxon>Pseudomonadati</taxon>
        <taxon>Planctomycetota</taxon>
        <taxon>Planctomycetia</taxon>
        <taxon>Pirellulales</taxon>
        <taxon>Pirellulaceae</taxon>
        <taxon>Rubripirellula</taxon>
    </lineage>
</organism>
<feature type="compositionally biased region" description="Polar residues" evidence="1">
    <location>
        <begin position="978"/>
        <end position="989"/>
    </location>
</feature>
<dbReference type="GO" id="GO:0031146">
    <property type="term" value="P:SCF-dependent proteasomal ubiquitin-dependent protein catabolic process"/>
    <property type="evidence" value="ECO:0007669"/>
    <property type="project" value="TreeGrafter"/>
</dbReference>
<feature type="transmembrane region" description="Helical" evidence="2">
    <location>
        <begin position="129"/>
        <end position="146"/>
    </location>
</feature>
<dbReference type="Proteomes" id="UP000318538">
    <property type="component" value="Chromosome"/>
</dbReference>
<feature type="region of interest" description="Disordered" evidence="1">
    <location>
        <begin position="945"/>
        <end position="989"/>
    </location>
</feature>
<keyword evidence="2" id="KW-1133">Transmembrane helix</keyword>
<dbReference type="Gene3D" id="3.80.10.10">
    <property type="entry name" value="Ribonuclease Inhibitor"/>
    <property type="match status" value="2"/>
</dbReference>
<dbReference type="InterPro" id="IPR032675">
    <property type="entry name" value="LRR_dom_sf"/>
</dbReference>
<name>A0A517NHN6_9BACT</name>
<sequence precursor="true">MPDHVSTHSIPPRWSRFGAIAACLAIAAVLNWPYSYLAVERISRGGMDTVVDFGSLAPAPPTIGGWPVRYWVSYPPSSDTAAKVHRFSWAALAINLAAIAVVAGLLTIYVRRRNRGRVATPQRGIRISIADVLLATSLVAIGFALWQRLEGHAKQYQEKALTFSNMGAAYVAESWVPEIMADHIPQAVTARMRKFRFVRMEQPNSAQLQSIVDLDELQGLRIGGGDYDLKIFEQQVNNIHLVDLRLAGRPLDVRTFQAIAAIPRLTTLNLNRTNVTADVLQRLDPMMSLQRLSIMHTDVVADQLAAAMDGSFSGDPQPFARTLRELRLGHPMPGDSDQLKIIGWPHLASLTINELESQPNSNAMTIELAELPLLKTLALDSFQKYDLTLRDVPVLSNINEQTYQSIERLPRNASIPGALWFRRIQIDGAPQLQQLSFDARSIESFRYKDTPQLNKLGIAAYDRARQGSQPLKQLSSEATQAIIAGIGGGDGPALIDLDQVPLGDVDLSPLAENKGITELHMAGSGVTKDQWRKLAAMAQLTSFAVDSSDTDSADVKWILDSFPRLERLRLSPKTDTDSVMYFGMNAGMEIPSLSIIDRPHLKSLEIGDTMTAYLEEAKIIRLPSLAMDLRLGNVGHLELIDAPALRGFSLQGPLSANSTISGLRDLRFFGVGGPGVTDQTLAALESCQNIDQLTIAYPDVTADGLRSLRIRDTMTSLNLPGTPLDDSIVLTWPRLSVLTNLNLRDTKVTGKAIAHLCSNSALTRLVLDHSSVADTELDFLSSCLELKELSLRGVGISPQALDALLANNSLVSIDLEDATLTEAHFDAIIQSGRSLRWIGIGDNEIPEATLAQLMSRVPELSLNVEPTRYSTELAAKLISSGRIVDRDQWQMNQLQARWMQQAQAGRFFAASMMGGMSHAEELINIDAFAQLKEFAQQPAGRVSGNPAAILIPESPADPDRAVDDVLPDLRSDEPTEAPKSNLNPNETKS</sequence>
<keyword evidence="4" id="KW-1185">Reference proteome</keyword>
<gene>
    <name evidence="3" type="ORF">K227x_50620</name>
</gene>
<evidence type="ECO:0000256" key="1">
    <source>
        <dbReference type="SAM" id="MobiDB-lite"/>
    </source>
</evidence>
<proteinExistence type="predicted"/>
<evidence type="ECO:0008006" key="5">
    <source>
        <dbReference type="Google" id="ProtNLM"/>
    </source>
</evidence>
<keyword evidence="2" id="KW-0812">Transmembrane</keyword>
<dbReference type="PANTHER" id="PTHR13318">
    <property type="entry name" value="PARTNER OF PAIRED, ISOFORM B-RELATED"/>
    <property type="match status" value="1"/>
</dbReference>
<dbReference type="EMBL" id="CP036525">
    <property type="protein sequence ID" value="QDT06646.1"/>
    <property type="molecule type" value="Genomic_DNA"/>
</dbReference>
<feature type="compositionally biased region" description="Basic and acidic residues" evidence="1">
    <location>
        <begin position="957"/>
        <end position="973"/>
    </location>
</feature>
<feature type="transmembrane region" description="Helical" evidence="2">
    <location>
        <begin position="17"/>
        <end position="34"/>
    </location>
</feature>
<reference evidence="3 4" key="1">
    <citation type="submission" date="2019-02" db="EMBL/GenBank/DDBJ databases">
        <title>Deep-cultivation of Planctomycetes and their phenomic and genomic characterization uncovers novel biology.</title>
        <authorList>
            <person name="Wiegand S."/>
            <person name="Jogler M."/>
            <person name="Boedeker C."/>
            <person name="Pinto D."/>
            <person name="Vollmers J."/>
            <person name="Rivas-Marin E."/>
            <person name="Kohn T."/>
            <person name="Peeters S.H."/>
            <person name="Heuer A."/>
            <person name="Rast P."/>
            <person name="Oberbeckmann S."/>
            <person name="Bunk B."/>
            <person name="Jeske O."/>
            <person name="Meyerdierks A."/>
            <person name="Storesund J.E."/>
            <person name="Kallscheuer N."/>
            <person name="Luecker S."/>
            <person name="Lage O.M."/>
            <person name="Pohl T."/>
            <person name="Merkel B.J."/>
            <person name="Hornburger P."/>
            <person name="Mueller R.-W."/>
            <person name="Bruemmer F."/>
            <person name="Labrenz M."/>
            <person name="Spormann A.M."/>
            <person name="Op den Camp H."/>
            <person name="Overmann J."/>
            <person name="Amann R."/>
            <person name="Jetten M.S.M."/>
            <person name="Mascher T."/>
            <person name="Medema M.H."/>
            <person name="Devos D.P."/>
            <person name="Kaster A.-K."/>
            <person name="Ovreas L."/>
            <person name="Rohde M."/>
            <person name="Galperin M.Y."/>
            <person name="Jogler C."/>
        </authorList>
    </citation>
    <scope>NUCLEOTIDE SEQUENCE [LARGE SCALE GENOMIC DNA]</scope>
    <source>
        <strain evidence="3 4">K22_7</strain>
    </source>
</reference>
<dbReference type="GO" id="GO:0019005">
    <property type="term" value="C:SCF ubiquitin ligase complex"/>
    <property type="evidence" value="ECO:0007669"/>
    <property type="project" value="TreeGrafter"/>
</dbReference>
<evidence type="ECO:0000256" key="2">
    <source>
        <dbReference type="SAM" id="Phobius"/>
    </source>
</evidence>
<accession>A0A517NHN6</accession>
<dbReference type="KEGG" id="rlc:K227x_50620"/>
<evidence type="ECO:0000313" key="4">
    <source>
        <dbReference type="Proteomes" id="UP000318538"/>
    </source>
</evidence>